<organism evidence="1 2">
    <name type="scientific">Gilvimarinus xylanilyticus</name>
    <dbReference type="NCBI Taxonomy" id="2944139"/>
    <lineage>
        <taxon>Bacteria</taxon>
        <taxon>Pseudomonadati</taxon>
        <taxon>Pseudomonadota</taxon>
        <taxon>Gammaproteobacteria</taxon>
        <taxon>Cellvibrionales</taxon>
        <taxon>Cellvibrionaceae</taxon>
        <taxon>Gilvimarinus</taxon>
    </lineage>
</organism>
<reference evidence="1" key="1">
    <citation type="submission" date="2022-05" db="EMBL/GenBank/DDBJ databases">
        <authorList>
            <person name="Sun H.-N."/>
        </authorList>
    </citation>
    <scope>NUCLEOTIDE SEQUENCE</scope>
    <source>
        <strain evidence="1">HB14</strain>
    </source>
</reference>
<comment type="caution">
    <text evidence="1">The sequence shown here is derived from an EMBL/GenBank/DDBJ whole genome shotgun (WGS) entry which is preliminary data.</text>
</comment>
<reference evidence="1" key="2">
    <citation type="submission" date="2023-01" db="EMBL/GenBank/DDBJ databases">
        <title>Gilvimarinus xylanilyticus HB14 isolated from Caulerpa lentillifera aquaculture base in Hainan, China.</title>
        <authorList>
            <person name="Zhang Y.-J."/>
        </authorList>
    </citation>
    <scope>NUCLEOTIDE SEQUENCE</scope>
    <source>
        <strain evidence="1">HB14</strain>
    </source>
</reference>
<proteinExistence type="predicted"/>
<dbReference type="Pfam" id="PF16137">
    <property type="entry name" value="DUF4845"/>
    <property type="match status" value="1"/>
</dbReference>
<evidence type="ECO:0000313" key="1">
    <source>
        <dbReference type="EMBL" id="MCP8898900.1"/>
    </source>
</evidence>
<dbReference type="RefSeq" id="WP_253967167.1">
    <property type="nucleotide sequence ID" value="NZ_JAMFTH010000001.1"/>
</dbReference>
<sequence length="138" mass="15529">MRTGSSQRGLSSIGWLLVIVLVAFFGMCAAKLVPVYVENYYIVNGFKALADEGESLKRMSKSEITRRLESYYSINGVRSPQARELEFVQGSKGIIVVNQYETRVPLMANIDVMLRFHNVLDSSRPEECCDAPENSDKK</sequence>
<dbReference type="InterPro" id="IPR032314">
    <property type="entry name" value="DUF4845"/>
</dbReference>
<dbReference type="EMBL" id="JAMFTH010000001">
    <property type="protein sequence ID" value="MCP8898900.1"/>
    <property type="molecule type" value="Genomic_DNA"/>
</dbReference>
<dbReference type="Proteomes" id="UP001139319">
    <property type="component" value="Unassembled WGS sequence"/>
</dbReference>
<evidence type="ECO:0000313" key="2">
    <source>
        <dbReference type="Proteomes" id="UP001139319"/>
    </source>
</evidence>
<gene>
    <name evidence="1" type="ORF">M6D89_06270</name>
</gene>
<protein>
    <submittedName>
        <fullName evidence="1">DUF4845 domain-containing protein</fullName>
    </submittedName>
</protein>
<accession>A0A9X2HVG0</accession>
<name>A0A9X2HVG0_9GAMM</name>
<dbReference type="AlphaFoldDB" id="A0A9X2HVG0"/>
<keyword evidence="2" id="KW-1185">Reference proteome</keyword>